<dbReference type="Gene3D" id="3.30.1490.40">
    <property type="match status" value="1"/>
</dbReference>
<feature type="region of interest" description="Disordered" evidence="1">
    <location>
        <begin position="104"/>
        <end position="449"/>
    </location>
</feature>
<feature type="domain" description="GYF" evidence="2">
    <location>
        <begin position="515"/>
        <end position="563"/>
    </location>
</feature>
<name>A0A9P0MFV5_ACAOB</name>
<dbReference type="SMART" id="SM00444">
    <property type="entry name" value="GYF"/>
    <property type="match status" value="1"/>
</dbReference>
<feature type="compositionally biased region" description="Basic and acidic residues" evidence="1">
    <location>
        <begin position="397"/>
        <end position="413"/>
    </location>
</feature>
<feature type="compositionally biased region" description="Basic and acidic residues" evidence="1">
    <location>
        <begin position="303"/>
        <end position="328"/>
    </location>
</feature>
<reference evidence="3" key="1">
    <citation type="submission" date="2022-03" db="EMBL/GenBank/DDBJ databases">
        <authorList>
            <person name="Sayadi A."/>
        </authorList>
    </citation>
    <scope>NUCLEOTIDE SEQUENCE</scope>
</reference>
<evidence type="ECO:0000313" key="4">
    <source>
        <dbReference type="Proteomes" id="UP001152888"/>
    </source>
</evidence>
<feature type="compositionally biased region" description="Basic and acidic residues" evidence="1">
    <location>
        <begin position="244"/>
        <end position="254"/>
    </location>
</feature>
<feature type="compositionally biased region" description="Low complexity" evidence="1">
    <location>
        <begin position="810"/>
        <end position="834"/>
    </location>
</feature>
<dbReference type="Proteomes" id="UP001152888">
    <property type="component" value="Unassembled WGS sequence"/>
</dbReference>
<feature type="region of interest" description="Disordered" evidence="1">
    <location>
        <begin position="465"/>
        <end position="492"/>
    </location>
</feature>
<dbReference type="OrthoDB" id="6775812at2759"/>
<evidence type="ECO:0000256" key="1">
    <source>
        <dbReference type="SAM" id="MobiDB-lite"/>
    </source>
</evidence>
<keyword evidence="4" id="KW-1185">Reference proteome</keyword>
<dbReference type="AlphaFoldDB" id="A0A9P0MFV5"/>
<feature type="compositionally biased region" description="Basic and acidic residues" evidence="1">
    <location>
        <begin position="359"/>
        <end position="373"/>
    </location>
</feature>
<sequence length="988" mass="105791">MTDSMNFGPDWIRNLSSEGSTGITGGGTGGGTRYQLAEYRYGREEMLALFDKNAKPPASITNFKCLYSEQCLSPLALLPTTEEEMLASQQQAPVIRGWQNRPGASGGGLGGGVPSLGRGGIRGGSMDRGGRPSRGRGYQYGGGGRGAYDGSWGGPGTAGGPGSVQADPTSDQWSPRKEYSGGRGGMENWRRSRPLSDDHLGGEPGGSHDGAGWRRMPAPTSSMFEKWGRSTSWRDSSGAGAGGDDDRLPTERQRGSWSSGGGEGQGGGRPTLRRPGGGGGSWDHEDHLPEWATENPADGGGSFDDKGAFHGSDDEQLDGRVTHRREPSLQKSSSQQHISTKAHPPPLSSSKSSMSLVNKPEDSARKKESHKSGENQNQMKENNAKSERKKSVPSIPEKVDKDMLVQERAKSEGPQRSTSSTSTTTESQQVVANGPLPNKSRTSEEPDFEKLQEDFVLKLVVDEEPPRRLQQQQHQRQPPAGFEAPAGVSVTSSTVVPPNLAPPPAMHHQQTTPHNDKWFYQDPQGQTQGPFTDLEMAEWYKAGYFSNQLKVRRHHDERFFLLGELIALCGGASNPFSMAVLRIPPLKADATGAGSLGAAASPTVGVGGKDAAAAAAELLQLQYLQMAAYKQAQARAAMAAEPWGAAAALQHEMAAAQQRLIMQQQVPQDLQYMQQPPTANPLMHMINQMQQANKLPGQGLVDPKPPNMPGTLDPHLQLHVGNLLSMQNRIPPAGLANSLPTGLAPPITGGVPPETIPSLQAAAAAVSLGPNGLPLTGIATSGAAALPRPPPDQIPGAPGGTPQQDQDPISSLLKQLQQQKQQSQQIDSLWQQNQFGIPPSAPPAGQWSAPNDVPLSMWDIQKSASPISQPPSAAPVAPLSQQQNQTPPVSQNVPQVMTSKKNGTICGPASLENLKLKTLLNLDKQLLNDDHMFTLSSCCFWPLVCNHGLLKAVLKVNQTKMTLIYQKKHNHSRNENEKLIKATMMNKY</sequence>
<feature type="compositionally biased region" description="Gly residues" evidence="1">
    <location>
        <begin position="258"/>
        <end position="281"/>
    </location>
</feature>
<dbReference type="SUPFAM" id="SSF55277">
    <property type="entry name" value="GYF domain"/>
    <property type="match status" value="1"/>
</dbReference>
<dbReference type="EMBL" id="CAKOFQ010008194">
    <property type="protein sequence ID" value="CAH2012525.1"/>
    <property type="molecule type" value="Genomic_DNA"/>
</dbReference>
<organism evidence="3 4">
    <name type="scientific">Acanthoscelides obtectus</name>
    <name type="common">Bean weevil</name>
    <name type="synonym">Bruchus obtectus</name>
    <dbReference type="NCBI Taxonomy" id="200917"/>
    <lineage>
        <taxon>Eukaryota</taxon>
        <taxon>Metazoa</taxon>
        <taxon>Ecdysozoa</taxon>
        <taxon>Arthropoda</taxon>
        <taxon>Hexapoda</taxon>
        <taxon>Insecta</taxon>
        <taxon>Pterygota</taxon>
        <taxon>Neoptera</taxon>
        <taxon>Endopterygota</taxon>
        <taxon>Coleoptera</taxon>
        <taxon>Polyphaga</taxon>
        <taxon>Cucujiformia</taxon>
        <taxon>Chrysomeloidea</taxon>
        <taxon>Chrysomelidae</taxon>
        <taxon>Bruchinae</taxon>
        <taxon>Bruchini</taxon>
        <taxon>Acanthoscelides</taxon>
    </lineage>
</organism>
<feature type="compositionally biased region" description="Gly residues" evidence="1">
    <location>
        <begin position="104"/>
        <end position="127"/>
    </location>
</feature>
<dbReference type="InterPro" id="IPR051640">
    <property type="entry name" value="GRB10-interact_GYF"/>
</dbReference>
<feature type="compositionally biased region" description="Low complexity" evidence="1">
    <location>
        <begin position="468"/>
        <end position="479"/>
    </location>
</feature>
<evidence type="ECO:0000259" key="2">
    <source>
        <dbReference type="PROSITE" id="PS50829"/>
    </source>
</evidence>
<gene>
    <name evidence="3" type="ORF">ACAOBT_LOCUS32904</name>
</gene>
<feature type="region of interest" description="Disordered" evidence="1">
    <location>
        <begin position="779"/>
        <end position="892"/>
    </location>
</feature>
<dbReference type="InterPro" id="IPR035445">
    <property type="entry name" value="GYF-like_dom_sf"/>
</dbReference>
<evidence type="ECO:0000313" key="3">
    <source>
        <dbReference type="EMBL" id="CAH2012525.1"/>
    </source>
</evidence>
<feature type="compositionally biased region" description="Low complexity" evidence="1">
    <location>
        <begin position="417"/>
        <end position="427"/>
    </location>
</feature>
<feature type="compositionally biased region" description="Gly residues" evidence="1">
    <location>
        <begin position="138"/>
        <end position="162"/>
    </location>
</feature>
<dbReference type="PANTHER" id="PTHR14445:SF36">
    <property type="entry name" value="FI03272P-RELATED"/>
    <property type="match status" value="1"/>
</dbReference>
<comment type="caution">
    <text evidence="3">The sequence shown here is derived from an EMBL/GenBank/DDBJ whole genome shotgun (WGS) entry which is preliminary data.</text>
</comment>
<accession>A0A9P0MFV5</accession>
<feature type="compositionally biased region" description="Low complexity" evidence="1">
    <location>
        <begin position="874"/>
        <end position="883"/>
    </location>
</feature>
<feature type="compositionally biased region" description="Polar residues" evidence="1">
    <location>
        <begin position="219"/>
        <end position="234"/>
    </location>
</feature>
<proteinExistence type="predicted"/>
<dbReference type="CDD" id="cd00072">
    <property type="entry name" value="GYF"/>
    <property type="match status" value="1"/>
</dbReference>
<dbReference type="PANTHER" id="PTHR14445">
    <property type="entry name" value="GRB10 INTERACTING GYF PROTEIN"/>
    <property type="match status" value="1"/>
</dbReference>
<dbReference type="Pfam" id="PF02213">
    <property type="entry name" value="GYF"/>
    <property type="match status" value="1"/>
</dbReference>
<feature type="compositionally biased region" description="Basic and acidic residues" evidence="1">
    <location>
        <begin position="188"/>
        <end position="201"/>
    </location>
</feature>
<dbReference type="GO" id="GO:0005829">
    <property type="term" value="C:cytosol"/>
    <property type="evidence" value="ECO:0007669"/>
    <property type="project" value="TreeGrafter"/>
</dbReference>
<feature type="compositionally biased region" description="Polar residues" evidence="1">
    <location>
        <begin position="329"/>
        <end position="339"/>
    </location>
</feature>
<dbReference type="InterPro" id="IPR003169">
    <property type="entry name" value="GYF"/>
</dbReference>
<dbReference type="PROSITE" id="PS50829">
    <property type="entry name" value="GYF"/>
    <property type="match status" value="1"/>
</dbReference>
<protein>
    <recommendedName>
        <fullName evidence="2">GYF domain-containing protein</fullName>
    </recommendedName>
</protein>